<dbReference type="EMBL" id="JABFDY010000001">
    <property type="protein sequence ID" value="KAF7711060.1"/>
    <property type="molecule type" value="Genomic_DNA"/>
</dbReference>
<evidence type="ECO:0000313" key="8">
    <source>
        <dbReference type="Proteomes" id="UP000606274"/>
    </source>
</evidence>
<sequence>MDTAVVKESPKALGTVQMMIGVVIFFFGDVLKNIVNGVTVHSYITYWGSICFICTGALSVSSVDWRKQCVMKATLVMNVFSVVSAVLAVILFSIDLGPSSFRAILCKPCFYQLSMYYCQLQLKQVLGTIGVLLVFSLLEILVSIAMFVLTWKARSSIEIL</sequence>
<dbReference type="Pfam" id="PF04103">
    <property type="entry name" value="CD20"/>
    <property type="match status" value="1"/>
</dbReference>
<dbReference type="AlphaFoldDB" id="A0A8T0BZF4"/>
<name>A0A8T0BZF4_SILME</name>
<evidence type="ECO:0008006" key="9">
    <source>
        <dbReference type="Google" id="ProtNLM"/>
    </source>
</evidence>
<comment type="subcellular location">
    <subcellularLocation>
        <location evidence="1">Membrane</location>
        <topology evidence="1">Multi-pass membrane protein</topology>
    </subcellularLocation>
</comment>
<organism evidence="7 8">
    <name type="scientific">Silurus meridionalis</name>
    <name type="common">Southern catfish</name>
    <name type="synonym">Silurus soldatovi meridionalis</name>
    <dbReference type="NCBI Taxonomy" id="175797"/>
    <lineage>
        <taxon>Eukaryota</taxon>
        <taxon>Metazoa</taxon>
        <taxon>Chordata</taxon>
        <taxon>Craniata</taxon>
        <taxon>Vertebrata</taxon>
        <taxon>Euteleostomi</taxon>
        <taxon>Actinopterygii</taxon>
        <taxon>Neopterygii</taxon>
        <taxon>Teleostei</taxon>
        <taxon>Ostariophysi</taxon>
        <taxon>Siluriformes</taxon>
        <taxon>Siluridae</taxon>
        <taxon>Silurus</taxon>
    </lineage>
</organism>
<reference evidence="7" key="1">
    <citation type="submission" date="2020-08" db="EMBL/GenBank/DDBJ databases">
        <title>Chromosome-level assembly of Southern catfish (Silurus meridionalis) provides insights into visual adaptation to the nocturnal and benthic lifestyles.</title>
        <authorList>
            <person name="Zhang Y."/>
            <person name="Wang D."/>
            <person name="Peng Z."/>
        </authorList>
    </citation>
    <scope>NUCLEOTIDE SEQUENCE</scope>
    <source>
        <strain evidence="7">SWU-2019-XX</strain>
        <tissue evidence="7">Muscle</tissue>
    </source>
</reference>
<feature type="transmembrane region" description="Helical" evidence="6">
    <location>
        <begin position="75"/>
        <end position="94"/>
    </location>
</feature>
<feature type="transmembrane region" description="Helical" evidence="6">
    <location>
        <begin position="125"/>
        <end position="151"/>
    </location>
</feature>
<dbReference type="GO" id="GO:0016020">
    <property type="term" value="C:membrane"/>
    <property type="evidence" value="ECO:0007669"/>
    <property type="project" value="UniProtKB-SubCell"/>
</dbReference>
<evidence type="ECO:0000256" key="2">
    <source>
        <dbReference type="ARBA" id="ARBA00009565"/>
    </source>
</evidence>
<dbReference type="InterPro" id="IPR007237">
    <property type="entry name" value="CD20-like"/>
</dbReference>
<evidence type="ECO:0000256" key="5">
    <source>
        <dbReference type="ARBA" id="ARBA00023136"/>
    </source>
</evidence>
<evidence type="ECO:0000313" key="7">
    <source>
        <dbReference type="EMBL" id="KAF7711060.1"/>
    </source>
</evidence>
<gene>
    <name evidence="7" type="ORF">HF521_000071</name>
</gene>
<evidence type="ECO:0000256" key="4">
    <source>
        <dbReference type="ARBA" id="ARBA00022989"/>
    </source>
</evidence>
<dbReference type="OrthoDB" id="10071849at2759"/>
<dbReference type="InterPro" id="IPR030417">
    <property type="entry name" value="MS4A"/>
</dbReference>
<proteinExistence type="inferred from homology"/>
<feature type="transmembrane region" description="Helical" evidence="6">
    <location>
        <begin position="12"/>
        <end position="31"/>
    </location>
</feature>
<dbReference type="PANTHER" id="PTHR23320">
    <property type="entry name" value="MEMBRANE-SPANNING 4-DOMAINS SUBFAMILY A MS4A -RELATED"/>
    <property type="match status" value="1"/>
</dbReference>
<protein>
    <recommendedName>
        <fullName evidence="9">Membrane-spanning 4-domains subfamily A member 4A-like</fullName>
    </recommendedName>
</protein>
<evidence type="ECO:0000256" key="1">
    <source>
        <dbReference type="ARBA" id="ARBA00004141"/>
    </source>
</evidence>
<keyword evidence="8" id="KW-1185">Reference proteome</keyword>
<dbReference type="PANTHER" id="PTHR23320:SF128">
    <property type="entry name" value="MEMBRANE-SPANNING 4-DOMAINS SUBFAMILY A MEMBER 4A"/>
    <property type="match status" value="1"/>
</dbReference>
<accession>A0A8T0BZF4</accession>
<evidence type="ECO:0000256" key="3">
    <source>
        <dbReference type="ARBA" id="ARBA00022692"/>
    </source>
</evidence>
<comment type="similarity">
    <text evidence="2">Belongs to the MS4A family.</text>
</comment>
<keyword evidence="4 6" id="KW-1133">Transmembrane helix</keyword>
<evidence type="ECO:0000256" key="6">
    <source>
        <dbReference type="SAM" id="Phobius"/>
    </source>
</evidence>
<feature type="transmembrane region" description="Helical" evidence="6">
    <location>
        <begin position="43"/>
        <end position="63"/>
    </location>
</feature>
<keyword evidence="5 6" id="KW-0472">Membrane</keyword>
<keyword evidence="3 6" id="KW-0812">Transmembrane</keyword>
<comment type="caution">
    <text evidence="7">The sequence shown here is derived from an EMBL/GenBank/DDBJ whole genome shotgun (WGS) entry which is preliminary data.</text>
</comment>
<dbReference type="Proteomes" id="UP000606274">
    <property type="component" value="Unassembled WGS sequence"/>
</dbReference>